<dbReference type="InterPro" id="IPR029069">
    <property type="entry name" value="HotDog_dom_sf"/>
</dbReference>
<evidence type="ECO:0000259" key="2">
    <source>
        <dbReference type="Pfam" id="PF20789"/>
    </source>
</evidence>
<gene>
    <name evidence="3" type="ORF">HH800_09190</name>
</gene>
<protein>
    <submittedName>
        <fullName evidence="3">Thioesterase family protein</fullName>
    </submittedName>
</protein>
<dbReference type="InterPro" id="IPR049450">
    <property type="entry name" value="ACOT8-like_C"/>
</dbReference>
<feature type="domain" description="Acyl-CoA thioesterase-like C-terminal" evidence="2">
    <location>
        <begin position="125"/>
        <end position="241"/>
    </location>
</feature>
<dbReference type="InterPro" id="IPR049449">
    <property type="entry name" value="TesB_ACOT8-like_N"/>
</dbReference>
<evidence type="ECO:0000259" key="1">
    <source>
        <dbReference type="Pfam" id="PF13622"/>
    </source>
</evidence>
<dbReference type="SUPFAM" id="SSF54637">
    <property type="entry name" value="Thioesterase/thiol ester dehydrase-isomerase"/>
    <property type="match status" value="2"/>
</dbReference>
<reference evidence="3 4" key="1">
    <citation type="submission" date="2020-04" db="EMBL/GenBank/DDBJ databases">
        <title>The Whole Genome Analysis of High salt-tolerant Sphingobium yanoikuyae YC-XJ2 with Aryl organophosphorus flame retardants (aryl-OPFRs)-degrading capacity and characteristics of Related phosphotriesterase.</title>
        <authorList>
            <person name="Li X."/>
        </authorList>
    </citation>
    <scope>NUCLEOTIDE SEQUENCE [LARGE SCALE GENOMIC DNA]</scope>
    <source>
        <strain evidence="3 4">YC-XJ2</strain>
    </source>
</reference>
<dbReference type="Gene3D" id="2.40.160.210">
    <property type="entry name" value="Acyl-CoA thioesterase, double hotdog domain"/>
    <property type="match status" value="1"/>
</dbReference>
<dbReference type="RefSeq" id="WP_169860833.1">
    <property type="nucleotide sequence ID" value="NZ_CP053021.1"/>
</dbReference>
<name>A0A6M4G5G9_SPHYA</name>
<feature type="domain" description="Acyl-CoA thioesterase-like N-terminal HotDog" evidence="1">
    <location>
        <begin position="21"/>
        <end position="103"/>
    </location>
</feature>
<organism evidence="3 4">
    <name type="scientific">Sphingobium yanoikuyae</name>
    <name type="common">Sphingomonas yanoikuyae</name>
    <dbReference type="NCBI Taxonomy" id="13690"/>
    <lineage>
        <taxon>Bacteria</taxon>
        <taxon>Pseudomonadati</taxon>
        <taxon>Pseudomonadota</taxon>
        <taxon>Alphaproteobacteria</taxon>
        <taxon>Sphingomonadales</taxon>
        <taxon>Sphingomonadaceae</taxon>
        <taxon>Sphingobium</taxon>
    </lineage>
</organism>
<evidence type="ECO:0000313" key="4">
    <source>
        <dbReference type="Proteomes" id="UP000502611"/>
    </source>
</evidence>
<evidence type="ECO:0000313" key="3">
    <source>
        <dbReference type="EMBL" id="QJR02339.1"/>
    </source>
</evidence>
<dbReference type="EMBL" id="CP053021">
    <property type="protein sequence ID" value="QJR02339.1"/>
    <property type="molecule type" value="Genomic_DNA"/>
</dbReference>
<dbReference type="AlphaFoldDB" id="A0A6M4G5G9"/>
<sequence length="256" mass="27928">MDALSFFVRNGTSFVPQEAARGWWRHDSLHGRALVGLMGAEIALRHGAADWVPARFTIDMVRIAPFAPARIETHVVRAGPRMALVEATMMVNDATVARATMQFLRFTQAPPGRVWAPPPWDAPDPAALPPMPDGKQPRHFEIRAITGHLGAVEPKRLWLRETLALVAGEPLGPYARVALAADFVSAFVHAGDAGIRYINSDVSLHLHRPPQGEWIGFEATGHEASDGIAVGHCRIHDRNGAIGFIACTALANERRK</sequence>
<dbReference type="Proteomes" id="UP000502611">
    <property type="component" value="Chromosome"/>
</dbReference>
<proteinExistence type="predicted"/>
<dbReference type="Pfam" id="PF13622">
    <property type="entry name" value="4HBT_3"/>
    <property type="match status" value="1"/>
</dbReference>
<accession>A0A6M4G5G9</accession>
<dbReference type="Pfam" id="PF20789">
    <property type="entry name" value="4HBT_3C"/>
    <property type="match status" value="1"/>
</dbReference>
<dbReference type="InterPro" id="IPR042171">
    <property type="entry name" value="Acyl-CoA_hotdog"/>
</dbReference>